<name>A0A0L8AQD1_9BACT</name>
<evidence type="ECO:0000313" key="2">
    <source>
        <dbReference type="EMBL" id="KOF04397.1"/>
    </source>
</evidence>
<protein>
    <submittedName>
        <fullName evidence="2">Uncharacterized protein</fullName>
    </submittedName>
</protein>
<dbReference type="RefSeq" id="WP_053221812.1">
    <property type="nucleotide sequence ID" value="NZ_JSVA01000002.1"/>
</dbReference>
<organism evidence="2 3">
    <name type="scientific">Roseivirga seohaensis subsp. aquiponti</name>
    <dbReference type="NCBI Taxonomy" id="1566026"/>
    <lineage>
        <taxon>Bacteria</taxon>
        <taxon>Pseudomonadati</taxon>
        <taxon>Bacteroidota</taxon>
        <taxon>Cytophagia</taxon>
        <taxon>Cytophagales</taxon>
        <taxon>Roseivirgaceae</taxon>
        <taxon>Roseivirga</taxon>
    </lineage>
</organism>
<reference evidence="3" key="1">
    <citation type="submission" date="2014-11" db="EMBL/GenBank/DDBJ databases">
        <title>Genome sequencing of Roseivirga sp. D-25.</title>
        <authorList>
            <person name="Selvaratnam C."/>
            <person name="Thevarajoo S."/>
            <person name="Goh K.M."/>
            <person name="Eee R."/>
            <person name="Chan K.-G."/>
            <person name="Chong C.S."/>
        </authorList>
    </citation>
    <scope>NUCLEOTIDE SEQUENCE [LARGE SCALE GENOMIC DNA]</scope>
    <source>
        <strain evidence="3">D-25</strain>
    </source>
</reference>
<dbReference type="AlphaFoldDB" id="A0A0L8AQD1"/>
<dbReference type="PATRIC" id="fig|1566026.4.peg.1604"/>
<dbReference type="Proteomes" id="UP000036908">
    <property type="component" value="Unassembled WGS sequence"/>
</dbReference>
<gene>
    <name evidence="2" type="ORF">OB69_00910</name>
</gene>
<keyword evidence="1" id="KW-0175">Coiled coil</keyword>
<accession>A0A0L8AQD1</accession>
<evidence type="ECO:0000313" key="3">
    <source>
        <dbReference type="Proteomes" id="UP000036908"/>
    </source>
</evidence>
<dbReference type="OrthoDB" id="982918at2"/>
<evidence type="ECO:0000256" key="1">
    <source>
        <dbReference type="SAM" id="Coils"/>
    </source>
</evidence>
<feature type="coiled-coil region" evidence="1">
    <location>
        <begin position="8"/>
        <end position="42"/>
    </location>
</feature>
<sequence>MKSDFEQLIVAKNYIAVLQKENEALKAEVENQFKMRKKLEAALKTEKELKEKMTPKEKIQIKADLYVRQQKESLESYANKLRDCRKLTEQLQTELIKTKLGLANGK</sequence>
<proteinExistence type="predicted"/>
<dbReference type="EMBL" id="JSVA01000002">
    <property type="protein sequence ID" value="KOF04397.1"/>
    <property type="molecule type" value="Genomic_DNA"/>
</dbReference>
<keyword evidence="3" id="KW-1185">Reference proteome</keyword>
<comment type="caution">
    <text evidence="2">The sequence shown here is derived from an EMBL/GenBank/DDBJ whole genome shotgun (WGS) entry which is preliminary data.</text>
</comment>